<dbReference type="EMBL" id="JBHRVU010000005">
    <property type="protein sequence ID" value="MFC3444013.1"/>
    <property type="molecule type" value="Genomic_DNA"/>
</dbReference>
<sequence length="182" mass="19344">MSRALCLLILPLTLMLTGCWTGPLLFTAVDAAKSLEDGAYRLAEPGSSAPGGDVLNIRNQYDGSLLVTGPDHPWRVLTVPLLQAGSGRFILQLQESDPKRPERSIKATYMLLDMRRQHPAITILACDAETAGAVEASGGFIARDPQSASSCGFTDGAVLKQRIAAAGQGLSEPDIELIRVAE</sequence>
<evidence type="ECO:0000313" key="2">
    <source>
        <dbReference type="Proteomes" id="UP001595681"/>
    </source>
</evidence>
<reference evidence="2" key="1">
    <citation type="journal article" date="2019" name="Int. J. Syst. Evol. Microbiol.">
        <title>The Global Catalogue of Microorganisms (GCM) 10K type strain sequencing project: providing services to taxonomists for standard genome sequencing and annotation.</title>
        <authorList>
            <consortium name="The Broad Institute Genomics Platform"/>
            <consortium name="The Broad Institute Genome Sequencing Center for Infectious Disease"/>
            <person name="Wu L."/>
            <person name="Ma J."/>
        </authorList>
    </citation>
    <scope>NUCLEOTIDE SEQUENCE [LARGE SCALE GENOMIC DNA]</scope>
    <source>
        <strain evidence="2">CCM 7491</strain>
    </source>
</reference>
<comment type="caution">
    <text evidence="1">The sequence shown here is derived from an EMBL/GenBank/DDBJ whole genome shotgun (WGS) entry which is preliminary data.</text>
</comment>
<gene>
    <name evidence="1" type="ORF">ACFOKF_22965</name>
</gene>
<keyword evidence="2" id="KW-1185">Reference proteome</keyword>
<dbReference type="RefSeq" id="WP_380798916.1">
    <property type="nucleotide sequence ID" value="NZ_JBHRVU010000005.1"/>
</dbReference>
<dbReference type="Proteomes" id="UP001595681">
    <property type="component" value="Unassembled WGS sequence"/>
</dbReference>
<organism evidence="1 2">
    <name type="scientific">Sphingobium rhizovicinum</name>
    <dbReference type="NCBI Taxonomy" id="432308"/>
    <lineage>
        <taxon>Bacteria</taxon>
        <taxon>Pseudomonadati</taxon>
        <taxon>Pseudomonadota</taxon>
        <taxon>Alphaproteobacteria</taxon>
        <taxon>Sphingomonadales</taxon>
        <taxon>Sphingomonadaceae</taxon>
        <taxon>Sphingobium</taxon>
    </lineage>
</organism>
<dbReference type="PROSITE" id="PS51257">
    <property type="entry name" value="PROKAR_LIPOPROTEIN"/>
    <property type="match status" value="1"/>
</dbReference>
<accession>A0ABV7NMQ5</accession>
<evidence type="ECO:0000313" key="1">
    <source>
        <dbReference type="EMBL" id="MFC3444013.1"/>
    </source>
</evidence>
<protein>
    <submittedName>
        <fullName evidence="1">Uncharacterized protein</fullName>
    </submittedName>
</protein>
<proteinExistence type="predicted"/>
<name>A0ABV7NMQ5_9SPHN</name>